<dbReference type="OrthoDB" id="2367685at2759"/>
<comment type="caution">
    <text evidence="3">The sequence shown here is derived from an EMBL/GenBank/DDBJ whole genome shotgun (WGS) entry which is preliminary data.</text>
</comment>
<feature type="compositionally biased region" description="Low complexity" evidence="1">
    <location>
        <begin position="49"/>
        <end position="68"/>
    </location>
</feature>
<accession>A0A9W9P4Y3</accession>
<dbReference type="InterPro" id="IPR001202">
    <property type="entry name" value="WW_dom"/>
</dbReference>
<proteinExistence type="predicted"/>
<dbReference type="SUPFAM" id="SSF51045">
    <property type="entry name" value="WW domain"/>
    <property type="match status" value="1"/>
</dbReference>
<dbReference type="GeneID" id="81382786"/>
<protein>
    <recommendedName>
        <fullName evidence="2">WW domain-containing protein</fullName>
    </recommendedName>
</protein>
<reference evidence="3" key="1">
    <citation type="submission" date="2022-11" db="EMBL/GenBank/DDBJ databases">
        <authorList>
            <person name="Petersen C."/>
        </authorList>
    </citation>
    <scope>NUCLEOTIDE SEQUENCE</scope>
    <source>
        <strain evidence="3">IBT 23319</strain>
    </source>
</reference>
<keyword evidence="4" id="KW-1185">Reference proteome</keyword>
<feature type="domain" description="WW" evidence="2">
    <location>
        <begin position="17"/>
        <end position="51"/>
    </location>
</feature>
<reference evidence="3" key="2">
    <citation type="journal article" date="2023" name="IMA Fungus">
        <title>Comparative genomic study of the Penicillium genus elucidates a diverse pangenome and 15 lateral gene transfer events.</title>
        <authorList>
            <person name="Petersen C."/>
            <person name="Sorensen T."/>
            <person name="Nielsen M.R."/>
            <person name="Sondergaard T.E."/>
            <person name="Sorensen J.L."/>
            <person name="Fitzpatrick D.A."/>
            <person name="Frisvad J.C."/>
            <person name="Nielsen K.L."/>
        </authorList>
    </citation>
    <scope>NUCLEOTIDE SEQUENCE</scope>
    <source>
        <strain evidence="3">IBT 23319</strain>
    </source>
</reference>
<feature type="region of interest" description="Disordered" evidence="1">
    <location>
        <begin position="48"/>
        <end position="113"/>
    </location>
</feature>
<evidence type="ECO:0000313" key="4">
    <source>
        <dbReference type="Proteomes" id="UP001147733"/>
    </source>
</evidence>
<dbReference type="PROSITE" id="PS01159">
    <property type="entry name" value="WW_DOMAIN_1"/>
    <property type="match status" value="1"/>
</dbReference>
<dbReference type="Proteomes" id="UP001147733">
    <property type="component" value="Unassembled WGS sequence"/>
</dbReference>
<dbReference type="AlphaFoldDB" id="A0A9W9P4Y3"/>
<evidence type="ECO:0000313" key="3">
    <source>
        <dbReference type="EMBL" id="KAJ5235531.1"/>
    </source>
</evidence>
<dbReference type="PROSITE" id="PS50020">
    <property type="entry name" value="WW_DOMAIN_2"/>
    <property type="match status" value="1"/>
</dbReference>
<gene>
    <name evidence="3" type="ORF">N7469_004699</name>
</gene>
<dbReference type="Gene3D" id="2.20.70.10">
    <property type="match status" value="1"/>
</dbReference>
<organism evidence="3 4">
    <name type="scientific">Penicillium citrinum</name>
    <dbReference type="NCBI Taxonomy" id="5077"/>
    <lineage>
        <taxon>Eukaryota</taxon>
        <taxon>Fungi</taxon>
        <taxon>Dikarya</taxon>
        <taxon>Ascomycota</taxon>
        <taxon>Pezizomycotina</taxon>
        <taxon>Eurotiomycetes</taxon>
        <taxon>Eurotiomycetidae</taxon>
        <taxon>Eurotiales</taxon>
        <taxon>Aspergillaceae</taxon>
        <taxon>Penicillium</taxon>
    </lineage>
</organism>
<dbReference type="RefSeq" id="XP_056503031.1">
    <property type="nucleotide sequence ID" value="XM_056643619.1"/>
</dbReference>
<evidence type="ECO:0000259" key="2">
    <source>
        <dbReference type="PROSITE" id="PS50020"/>
    </source>
</evidence>
<name>A0A9W9P4Y3_PENCI</name>
<dbReference type="EMBL" id="JAPQKT010000003">
    <property type="protein sequence ID" value="KAJ5235531.1"/>
    <property type="molecule type" value="Genomic_DNA"/>
</dbReference>
<dbReference type="Pfam" id="PF00397">
    <property type="entry name" value="WW"/>
    <property type="match status" value="1"/>
</dbReference>
<dbReference type="InterPro" id="IPR036020">
    <property type="entry name" value="WW_dom_sf"/>
</dbReference>
<feature type="region of interest" description="Disordered" evidence="1">
    <location>
        <begin position="1"/>
        <end position="25"/>
    </location>
</feature>
<evidence type="ECO:0000256" key="1">
    <source>
        <dbReference type="SAM" id="MobiDB-lite"/>
    </source>
</evidence>
<sequence>MAQEAPADTAGPSSPPPQLPDGWLPQWEGVQRKWYFVQRATGKSQWEIPTEPVVLTPSTTPTSIGTGPTYPPSRPSTNSPQVAGPGSTLEGRFEPVGINARAPRIADDGIELP</sequence>